<organism evidence="1">
    <name type="scientific">Angiostrongylus cantonensis</name>
    <name type="common">Rat lungworm</name>
    <dbReference type="NCBI Taxonomy" id="6313"/>
    <lineage>
        <taxon>Eukaryota</taxon>
        <taxon>Metazoa</taxon>
        <taxon>Ecdysozoa</taxon>
        <taxon>Nematoda</taxon>
        <taxon>Chromadorea</taxon>
        <taxon>Rhabditida</taxon>
        <taxon>Rhabditina</taxon>
        <taxon>Rhabditomorpha</taxon>
        <taxon>Strongyloidea</taxon>
        <taxon>Metastrongylidae</taxon>
        <taxon>Angiostrongylus</taxon>
    </lineage>
</organism>
<feature type="non-terminal residue" evidence="1">
    <location>
        <position position="1"/>
    </location>
</feature>
<dbReference type="AlphaFoldDB" id="C7TNQ0"/>
<evidence type="ECO:0000313" key="1">
    <source>
        <dbReference type="EMBL" id="CAR63643.1"/>
    </source>
</evidence>
<protein>
    <submittedName>
        <fullName evidence="1">Uncharacterized protein</fullName>
    </submittedName>
</protein>
<reference evidence="1" key="2">
    <citation type="journal article" date="2009" name="BMC Mol. Biol.">
        <title>Preliminary molecular characterization of the human pathogen Angiostrongylus cantonensis.</title>
        <authorList>
            <person name="He H."/>
            <person name="Cheng M."/>
            <person name="Yang X."/>
            <person name="Meng J."/>
            <person name="He A."/>
            <person name="Zheng X."/>
            <person name="Li Z."/>
            <person name="Guo P."/>
            <person name="Pan Z."/>
            <person name="Zhan X."/>
        </authorList>
    </citation>
    <scope>NUCLEOTIDE SEQUENCE</scope>
</reference>
<accession>C7TNQ0</accession>
<sequence>DLRNNDSPIMIFLSVFTLLCYAIRADAQLLLPRIGFVEYFPSSFSFKPFSTGFPNLFPELPTFMTDFFKPGWGRDLEEKIKAGFKNAVLVTDIESGNGTTTITLSIGGKKFTRSFPTGTCYSLSSSKVEVDGKTNETVRITVNGTTSVYSIVDGKTTVTDDKGNPLADGGIFGIKEMTEITAAPFTEAPRKIRKVMRS</sequence>
<dbReference type="EMBL" id="FM207782">
    <property type="protein sequence ID" value="CAR63643.1"/>
    <property type="molecule type" value="mRNA"/>
</dbReference>
<name>C7TNQ0_ANGCA</name>
<reference evidence="1" key="1">
    <citation type="submission" date="2008-08" db="EMBL/GenBank/DDBJ databases">
        <authorList>
            <person name="Zhan X.M."/>
        </authorList>
    </citation>
    <scope>NUCLEOTIDE SEQUENCE</scope>
</reference>
<proteinExistence type="evidence at transcript level"/>